<keyword evidence="1" id="KW-0732">Signal</keyword>
<keyword evidence="3" id="KW-1185">Reference proteome</keyword>
<dbReference type="Proteomes" id="UP000054937">
    <property type="component" value="Unassembled WGS sequence"/>
</dbReference>
<protein>
    <submittedName>
        <fullName evidence="2">Insulin-like growth factor binding protein, N-terminal</fullName>
    </submittedName>
</protein>
<comment type="caution">
    <text evidence="2">The sequence shown here is derived from an EMBL/GenBank/DDBJ whole genome shotgun (WGS) entry which is preliminary data.</text>
</comment>
<dbReference type="EMBL" id="LDAU01000078">
    <property type="protein sequence ID" value="KRX07936.1"/>
    <property type="molecule type" value="Genomic_DNA"/>
</dbReference>
<dbReference type="AlphaFoldDB" id="A0A0V0R0W1"/>
<feature type="signal peptide" evidence="1">
    <location>
        <begin position="1"/>
        <end position="21"/>
    </location>
</feature>
<accession>A0A0V0R0W1</accession>
<dbReference type="InterPro" id="IPR006212">
    <property type="entry name" value="Furin_repeat"/>
</dbReference>
<dbReference type="SMART" id="SM00261">
    <property type="entry name" value="FU"/>
    <property type="match status" value="5"/>
</dbReference>
<evidence type="ECO:0000256" key="1">
    <source>
        <dbReference type="SAM" id="SignalP"/>
    </source>
</evidence>
<dbReference type="InParanoid" id="A0A0V0R0W1"/>
<name>A0A0V0R0W1_PSEPJ</name>
<dbReference type="SUPFAM" id="SSF57184">
    <property type="entry name" value="Growth factor receptor domain"/>
    <property type="match status" value="2"/>
</dbReference>
<feature type="chain" id="PRO_5006867651" evidence="1">
    <location>
        <begin position="22"/>
        <end position="494"/>
    </location>
</feature>
<proteinExistence type="predicted"/>
<organism evidence="2 3">
    <name type="scientific">Pseudocohnilembus persalinus</name>
    <name type="common">Ciliate</name>
    <dbReference type="NCBI Taxonomy" id="266149"/>
    <lineage>
        <taxon>Eukaryota</taxon>
        <taxon>Sar</taxon>
        <taxon>Alveolata</taxon>
        <taxon>Ciliophora</taxon>
        <taxon>Intramacronucleata</taxon>
        <taxon>Oligohymenophorea</taxon>
        <taxon>Scuticociliatia</taxon>
        <taxon>Philasterida</taxon>
        <taxon>Pseudocohnilembidae</taxon>
        <taxon>Pseudocohnilembus</taxon>
    </lineage>
</organism>
<dbReference type="OrthoDB" id="286906at2759"/>
<evidence type="ECO:0000313" key="2">
    <source>
        <dbReference type="EMBL" id="KRX07936.1"/>
    </source>
</evidence>
<gene>
    <name evidence="2" type="ORF">PPERSA_10324</name>
</gene>
<dbReference type="OMA" id="PANADEC"/>
<dbReference type="InterPro" id="IPR009030">
    <property type="entry name" value="Growth_fac_rcpt_cys_sf"/>
</dbReference>
<evidence type="ECO:0000313" key="3">
    <source>
        <dbReference type="Proteomes" id="UP000054937"/>
    </source>
</evidence>
<sequence>MQKKNNIIILFLLLSVQNVVSQFYLYNNCAVDNNGKGWDQCNCDGAACISCKDEENYRLVFEYYGKQYTHCCHNLCATCQNPANADECFTCIEGYYIDSEGVCQPCMEGCKQCKSKDSCDICEQNTDYNDPDFIPGKIYIFDNQQQKCVIEDCPDNCYYCALEKSSSSYKKKCKVCDMQWDGENQLYISYQFNFHGDCVQCPQDCQFCETQKSNILNLQCRQCANSHVINYFDDDDYQDTDQNFSDIYVIYGVYSEQIDYKYAYYLNQDSVCVPCPTNCLDCELNGDIECVSCVNGKYLTEQKTCEECDKNCNHCIFNNELKITQCTECSALNYYIDKNGICKECPANCKSCSISLDHTTIECDSCISKNQEPDNHCCPIGCETCTAKDNGEVMCLKCTDARRFNSPENNCKDDSDMYKYFQQQGKLNQNSELSDVIQDEIKNDSRYDDIAINTGLVISVFSKNSQNWDNDKNYDKDFVVLQTNNDLIDFENSN</sequence>
<reference evidence="2 3" key="1">
    <citation type="journal article" date="2015" name="Sci. Rep.">
        <title>Genome of the facultative scuticociliatosis pathogen Pseudocohnilembus persalinus provides insight into its virulence through horizontal gene transfer.</title>
        <authorList>
            <person name="Xiong J."/>
            <person name="Wang G."/>
            <person name="Cheng J."/>
            <person name="Tian M."/>
            <person name="Pan X."/>
            <person name="Warren A."/>
            <person name="Jiang C."/>
            <person name="Yuan D."/>
            <person name="Miao W."/>
        </authorList>
    </citation>
    <scope>NUCLEOTIDE SEQUENCE [LARGE SCALE GENOMIC DNA]</scope>
    <source>
        <strain evidence="2">36N120E</strain>
    </source>
</reference>